<dbReference type="AlphaFoldDB" id="A0AAF0ITQ9"/>
<keyword evidence="1" id="KW-0472">Membrane</keyword>
<dbReference type="Proteomes" id="UP001220961">
    <property type="component" value="Chromosome 1"/>
</dbReference>
<name>A0AAF0ITQ9_9BASI</name>
<keyword evidence="3" id="KW-1185">Reference proteome</keyword>
<feature type="transmembrane region" description="Helical" evidence="1">
    <location>
        <begin position="12"/>
        <end position="33"/>
    </location>
</feature>
<evidence type="ECO:0000313" key="2">
    <source>
        <dbReference type="EMBL" id="WFD18099.1"/>
    </source>
</evidence>
<accession>A0AAF0ITQ9</accession>
<gene>
    <name evidence="2" type="ORF">MCAP1_000311</name>
</gene>
<keyword evidence="1" id="KW-0812">Transmembrane</keyword>
<evidence type="ECO:0000313" key="3">
    <source>
        <dbReference type="Proteomes" id="UP001220961"/>
    </source>
</evidence>
<sequence length="53" mass="6233">MFGLVLVEPAEFVAMLMIYGILIYGVLLAFYHFPNYTVLALHRMHYYLTGEQY</sequence>
<reference evidence="2" key="1">
    <citation type="submission" date="2023-03" db="EMBL/GenBank/DDBJ databases">
        <title>Mating type loci evolution in Malassezia.</title>
        <authorList>
            <person name="Coelho M.A."/>
        </authorList>
    </citation>
    <scope>NUCLEOTIDE SEQUENCE</scope>
    <source>
        <strain evidence="2">CBS 10434</strain>
    </source>
</reference>
<proteinExistence type="predicted"/>
<keyword evidence="1" id="KW-1133">Transmembrane helix</keyword>
<organism evidence="2 3">
    <name type="scientific">Malassezia caprae</name>
    <dbReference type="NCBI Taxonomy" id="1381934"/>
    <lineage>
        <taxon>Eukaryota</taxon>
        <taxon>Fungi</taxon>
        <taxon>Dikarya</taxon>
        <taxon>Basidiomycota</taxon>
        <taxon>Ustilaginomycotina</taxon>
        <taxon>Malasseziomycetes</taxon>
        <taxon>Malasseziales</taxon>
        <taxon>Malasseziaceae</taxon>
        <taxon>Malassezia</taxon>
    </lineage>
</organism>
<protein>
    <submittedName>
        <fullName evidence="2">Uncharacterized protein</fullName>
    </submittedName>
</protein>
<evidence type="ECO:0000256" key="1">
    <source>
        <dbReference type="SAM" id="Phobius"/>
    </source>
</evidence>
<dbReference type="EMBL" id="CP119908">
    <property type="protein sequence ID" value="WFD18099.1"/>
    <property type="molecule type" value="Genomic_DNA"/>
</dbReference>